<gene>
    <name evidence="1" type="ORF">SG0102_18060</name>
</gene>
<proteinExistence type="predicted"/>
<dbReference type="EMBL" id="AP019309">
    <property type="protein sequence ID" value="BBH26872.1"/>
    <property type="molecule type" value="Genomic_DNA"/>
</dbReference>
<dbReference type="InParanoid" id="A0A3G9J8L0"/>
<name>A0A3G9J8L0_9FIRM</name>
<dbReference type="Proteomes" id="UP000268059">
    <property type="component" value="Chromosome"/>
</dbReference>
<keyword evidence="2" id="KW-1185">Reference proteome</keyword>
<dbReference type="Pfam" id="PF05717">
    <property type="entry name" value="TnpB_IS66"/>
    <property type="match status" value="1"/>
</dbReference>
<reference evidence="1 2" key="1">
    <citation type="submission" date="2018-11" db="EMBL/GenBank/DDBJ databases">
        <title>Novel Erysipelotrichaceae bacterium isolated from small intestine of a swine.</title>
        <authorList>
            <person name="Kim J.S."/>
            <person name="Choe H."/>
            <person name="Lee Y.R."/>
            <person name="Kim K.M."/>
            <person name="Park D.S."/>
        </authorList>
    </citation>
    <scope>NUCLEOTIDE SEQUENCE [LARGE SCALE GENOMIC DNA]</scope>
    <source>
        <strain evidence="1 2">SG0102</strain>
    </source>
</reference>
<evidence type="ECO:0000313" key="2">
    <source>
        <dbReference type="Proteomes" id="UP000268059"/>
    </source>
</evidence>
<evidence type="ECO:0000313" key="1">
    <source>
        <dbReference type="EMBL" id="BBH26872.1"/>
    </source>
</evidence>
<accession>A0A3G9J8L0</accession>
<dbReference type="InterPro" id="IPR008878">
    <property type="entry name" value="Transposase_IS66_Orf2"/>
</dbReference>
<organism evidence="1 2">
    <name type="scientific">Intestinibaculum porci</name>
    <dbReference type="NCBI Taxonomy" id="2487118"/>
    <lineage>
        <taxon>Bacteria</taxon>
        <taxon>Bacillati</taxon>
        <taxon>Bacillota</taxon>
        <taxon>Erysipelotrichia</taxon>
        <taxon>Erysipelotrichales</taxon>
        <taxon>Erysipelotrichaceae</taxon>
        <taxon>Intestinibaculum</taxon>
    </lineage>
</organism>
<dbReference type="KEGG" id="ebm:SG0102_18060"/>
<protein>
    <submittedName>
        <fullName evidence="1">Uncharacterized protein</fullName>
    </submittedName>
</protein>
<dbReference type="AlphaFoldDB" id="A0A3G9J8L0"/>
<sequence length="54" mass="6673">MLYYDYSDFWLITRKLKKGRFHVKEHEDKNVIEMDKHRLLRLVKKGFPAAIRTH</sequence>